<comment type="caution">
    <text evidence="1">The sequence shown here is derived from an EMBL/GenBank/DDBJ whole genome shotgun (WGS) entry which is preliminary data.</text>
</comment>
<dbReference type="AlphaFoldDB" id="A0AAV1J3I4"/>
<dbReference type="EMBL" id="CAVLEF010000005">
    <property type="protein sequence ID" value="CAK1544042.1"/>
    <property type="molecule type" value="Genomic_DNA"/>
</dbReference>
<evidence type="ECO:0000313" key="2">
    <source>
        <dbReference type="Proteomes" id="UP001497472"/>
    </source>
</evidence>
<accession>A0AAV1J3I4</accession>
<name>A0AAV1J3I4_9NEOP</name>
<proteinExistence type="predicted"/>
<protein>
    <submittedName>
        <fullName evidence="1">Uncharacterized protein</fullName>
    </submittedName>
</protein>
<dbReference type="Proteomes" id="UP001497472">
    <property type="component" value="Unassembled WGS sequence"/>
</dbReference>
<reference evidence="1 2" key="1">
    <citation type="submission" date="2023-11" db="EMBL/GenBank/DDBJ databases">
        <authorList>
            <person name="Okamura Y."/>
        </authorList>
    </citation>
    <scope>NUCLEOTIDE SEQUENCE [LARGE SCALE GENOMIC DNA]</scope>
</reference>
<organism evidence="1 2">
    <name type="scientific">Leptosia nina</name>
    <dbReference type="NCBI Taxonomy" id="320188"/>
    <lineage>
        <taxon>Eukaryota</taxon>
        <taxon>Metazoa</taxon>
        <taxon>Ecdysozoa</taxon>
        <taxon>Arthropoda</taxon>
        <taxon>Hexapoda</taxon>
        <taxon>Insecta</taxon>
        <taxon>Pterygota</taxon>
        <taxon>Neoptera</taxon>
        <taxon>Endopterygota</taxon>
        <taxon>Lepidoptera</taxon>
        <taxon>Glossata</taxon>
        <taxon>Ditrysia</taxon>
        <taxon>Papilionoidea</taxon>
        <taxon>Pieridae</taxon>
        <taxon>Pierinae</taxon>
        <taxon>Leptosia</taxon>
    </lineage>
</organism>
<evidence type="ECO:0000313" key="1">
    <source>
        <dbReference type="EMBL" id="CAK1544042.1"/>
    </source>
</evidence>
<keyword evidence="2" id="KW-1185">Reference proteome</keyword>
<gene>
    <name evidence="1" type="ORF">LNINA_LOCUS3822</name>
</gene>
<sequence length="114" mass="13021">MHTGPRMERAHPIPYANLHSSPATTVWYREACLPHPQISTAGNIELKHEAVDARQERRSAVEIESDRPDDIVGITSVLSRQMSSRASRQWRSRHAERRLLEITTATSEINNRLI</sequence>